<keyword evidence="1" id="KW-0808">Transferase</keyword>
<evidence type="ECO:0000313" key="2">
    <source>
        <dbReference type="Proteomes" id="UP000190042"/>
    </source>
</evidence>
<organism evidence="1 2">
    <name type="scientific">Sporosarcina newyorkensis</name>
    <dbReference type="NCBI Taxonomy" id="759851"/>
    <lineage>
        <taxon>Bacteria</taxon>
        <taxon>Bacillati</taxon>
        <taxon>Bacillota</taxon>
        <taxon>Bacilli</taxon>
        <taxon>Bacillales</taxon>
        <taxon>Caryophanaceae</taxon>
        <taxon>Sporosarcina</taxon>
    </lineage>
</organism>
<dbReference type="Proteomes" id="UP000190042">
    <property type="component" value="Unassembled WGS sequence"/>
</dbReference>
<dbReference type="AlphaFoldDB" id="A0A1T4Y6U2"/>
<dbReference type="GO" id="GO:0016740">
    <property type="term" value="F:transferase activity"/>
    <property type="evidence" value="ECO:0007669"/>
    <property type="project" value="UniProtKB-KW"/>
</dbReference>
<proteinExistence type="predicted"/>
<evidence type="ECO:0000313" key="1">
    <source>
        <dbReference type="EMBL" id="SKA97450.1"/>
    </source>
</evidence>
<accession>A0A1T4Y6U2</accession>
<protein>
    <submittedName>
        <fullName evidence="1">Spore coat polysaccharide biosynthesis protein SpsG, predicted glycosyltransferase</fullName>
    </submittedName>
</protein>
<dbReference type="SUPFAM" id="SSF53756">
    <property type="entry name" value="UDP-Glycosyltransferase/glycogen phosphorylase"/>
    <property type="match status" value="1"/>
</dbReference>
<reference evidence="2" key="1">
    <citation type="submission" date="2017-02" db="EMBL/GenBank/DDBJ databases">
        <authorList>
            <person name="Varghese N."/>
            <person name="Submissions S."/>
        </authorList>
    </citation>
    <scope>NUCLEOTIDE SEQUENCE [LARGE SCALE GENOMIC DNA]</scope>
    <source>
        <strain evidence="2">DSM 23966</strain>
    </source>
</reference>
<keyword evidence="2" id="KW-1185">Reference proteome</keyword>
<sequence>MVPIEQQVKKKIAMYLSITDGKGSYPLRRAASLASILKTEAEVFFLHDRETAVPEGDFACYPVEGPSSLIQLITHLQPDLLIRDSGVSHKEEVSKLQDLVPSLLHFDDFGEGGHLADLVIQTLYAETHEPLPDHYIVGHEMFAADASLKPHHQAGLKEKPFASSPHLVISFGDEDPGNLTYRALRHIKQLQIPLHVSVLIGSNYTHDVSEIQMMALSRRNTKVLRSPDNRAEIYSQADMILCDACYTPYEVATIGVPCIVLAQNEFESNLGFPTESHGFIHLGLGRKVTQSNLLNAIMEPLLHEARRERAVKRQLQLNVGNGEEKIVEAIRYLLEFPKRTRSGYVTLRENGR</sequence>
<gene>
    <name evidence="1" type="ORF">SAMN04244570_1867</name>
</gene>
<name>A0A1T4Y6U2_9BACL</name>
<dbReference type="Gene3D" id="3.40.50.2000">
    <property type="entry name" value="Glycogen Phosphorylase B"/>
    <property type="match status" value="1"/>
</dbReference>
<dbReference type="RefSeq" id="WP_009766280.1">
    <property type="nucleotide sequence ID" value="NZ_FUYJ01000003.1"/>
</dbReference>
<dbReference type="EMBL" id="FUYJ01000003">
    <property type="protein sequence ID" value="SKA97450.1"/>
    <property type="molecule type" value="Genomic_DNA"/>
</dbReference>